<evidence type="ECO:0000256" key="3">
    <source>
        <dbReference type="ARBA" id="ARBA00022692"/>
    </source>
</evidence>
<feature type="domain" description="EamA" evidence="7">
    <location>
        <begin position="150"/>
        <end position="286"/>
    </location>
</feature>
<keyword evidence="5 6" id="KW-0472">Membrane</keyword>
<feature type="transmembrane region" description="Helical" evidence="6">
    <location>
        <begin position="109"/>
        <end position="126"/>
    </location>
</feature>
<keyword evidence="4 6" id="KW-1133">Transmembrane helix</keyword>
<evidence type="ECO:0000256" key="1">
    <source>
        <dbReference type="ARBA" id="ARBA00004651"/>
    </source>
</evidence>
<feature type="domain" description="EamA" evidence="7">
    <location>
        <begin position="4"/>
        <end position="125"/>
    </location>
</feature>
<proteinExistence type="predicted"/>
<dbReference type="PANTHER" id="PTHR32322:SF18">
    <property type="entry name" value="S-ADENOSYLMETHIONINE_S-ADENOSYLHOMOCYSTEINE TRANSPORTER"/>
    <property type="match status" value="1"/>
</dbReference>
<dbReference type="RefSeq" id="WP_317703722.1">
    <property type="nucleotide sequence ID" value="NZ_CP136921.1"/>
</dbReference>
<evidence type="ECO:0000313" key="9">
    <source>
        <dbReference type="Proteomes" id="UP001303211"/>
    </source>
</evidence>
<dbReference type="InterPro" id="IPR050638">
    <property type="entry name" value="AA-Vitamin_Transporters"/>
</dbReference>
<feature type="transmembrane region" description="Helical" evidence="6">
    <location>
        <begin position="81"/>
        <end position="102"/>
    </location>
</feature>
<feature type="transmembrane region" description="Helical" evidence="6">
    <location>
        <begin position="55"/>
        <end position="75"/>
    </location>
</feature>
<dbReference type="InterPro" id="IPR000620">
    <property type="entry name" value="EamA_dom"/>
</dbReference>
<dbReference type="Pfam" id="PF00892">
    <property type="entry name" value="EamA"/>
    <property type="match status" value="2"/>
</dbReference>
<dbReference type="SUPFAM" id="SSF103481">
    <property type="entry name" value="Multidrug resistance efflux transporter EmrE"/>
    <property type="match status" value="2"/>
</dbReference>
<reference evidence="8 9" key="1">
    <citation type="submission" date="2023-03" db="EMBL/GenBank/DDBJ databases">
        <title>Diaphorobacter basophil sp. nov., isolated from a sewage-treatment plant.</title>
        <authorList>
            <person name="Yang K."/>
        </authorList>
    </citation>
    <scope>NUCLEOTIDE SEQUENCE [LARGE SCALE GENOMIC DNA]</scope>
    <source>
        <strain evidence="8 9">Y-1</strain>
    </source>
</reference>
<dbReference type="Proteomes" id="UP001303211">
    <property type="component" value="Chromosome"/>
</dbReference>
<keyword evidence="2" id="KW-1003">Cell membrane</keyword>
<evidence type="ECO:0000256" key="6">
    <source>
        <dbReference type="SAM" id="Phobius"/>
    </source>
</evidence>
<dbReference type="PANTHER" id="PTHR32322">
    <property type="entry name" value="INNER MEMBRANE TRANSPORTER"/>
    <property type="match status" value="1"/>
</dbReference>
<feature type="transmembrane region" description="Helical" evidence="6">
    <location>
        <begin position="146"/>
        <end position="169"/>
    </location>
</feature>
<sequence length="304" mass="32636">MSLVGSYVALSKPLAAAFPVLLLAWMRFGIGALAMLTWLKKPADEPPLTPQTRGLLFLQSLLGNFLFTVCMIYGVSLTSATSAGVIMACIPACVAVMSWLFLRERVARRTWVAVACAVIGIALFSLSKPEHPAQSGSALEHDNAIYLQWLGYALLLCASVCEGAYSVIGKKLTGAMGPKRITSLINLWGFLLSMPFGLYLAWGFDFAAVPWSIWLLLLFYALAACMWTVWLWMTGLRAVPAAQGGVFTVLLPVSAALVGVLVLGERFTPLQLLAFGLALASVVLATLPSRLALRVGRGAARPDD</sequence>
<name>A0ABZ0J9G1_9BURK</name>
<feature type="transmembrane region" description="Helical" evidence="6">
    <location>
        <begin position="208"/>
        <end position="232"/>
    </location>
</feature>
<organism evidence="8 9">
    <name type="scientific">Diaphorobacter limosus</name>
    <dbReference type="NCBI Taxonomy" id="3036128"/>
    <lineage>
        <taxon>Bacteria</taxon>
        <taxon>Pseudomonadati</taxon>
        <taxon>Pseudomonadota</taxon>
        <taxon>Betaproteobacteria</taxon>
        <taxon>Burkholderiales</taxon>
        <taxon>Comamonadaceae</taxon>
        <taxon>Diaphorobacter</taxon>
    </lineage>
</organism>
<evidence type="ECO:0000256" key="2">
    <source>
        <dbReference type="ARBA" id="ARBA00022475"/>
    </source>
</evidence>
<dbReference type="InterPro" id="IPR037185">
    <property type="entry name" value="EmrE-like"/>
</dbReference>
<dbReference type="EMBL" id="CP136921">
    <property type="protein sequence ID" value="WOO34401.1"/>
    <property type="molecule type" value="Genomic_DNA"/>
</dbReference>
<accession>A0ABZ0J9G1</accession>
<feature type="transmembrane region" description="Helical" evidence="6">
    <location>
        <begin position="20"/>
        <end position="39"/>
    </location>
</feature>
<keyword evidence="9" id="KW-1185">Reference proteome</keyword>
<protein>
    <submittedName>
        <fullName evidence="8">DMT family transporter</fullName>
    </submittedName>
</protein>
<comment type="subcellular location">
    <subcellularLocation>
        <location evidence="1">Cell membrane</location>
        <topology evidence="1">Multi-pass membrane protein</topology>
    </subcellularLocation>
</comment>
<keyword evidence="3 6" id="KW-0812">Transmembrane</keyword>
<feature type="transmembrane region" description="Helical" evidence="6">
    <location>
        <begin position="244"/>
        <end position="264"/>
    </location>
</feature>
<evidence type="ECO:0000256" key="4">
    <source>
        <dbReference type="ARBA" id="ARBA00022989"/>
    </source>
</evidence>
<evidence type="ECO:0000256" key="5">
    <source>
        <dbReference type="ARBA" id="ARBA00023136"/>
    </source>
</evidence>
<evidence type="ECO:0000313" key="8">
    <source>
        <dbReference type="EMBL" id="WOO34401.1"/>
    </source>
</evidence>
<feature type="transmembrane region" description="Helical" evidence="6">
    <location>
        <begin position="181"/>
        <end position="202"/>
    </location>
</feature>
<gene>
    <name evidence="8" type="ORF">P4826_06240</name>
</gene>
<feature type="transmembrane region" description="Helical" evidence="6">
    <location>
        <begin position="270"/>
        <end position="287"/>
    </location>
</feature>
<evidence type="ECO:0000259" key="7">
    <source>
        <dbReference type="Pfam" id="PF00892"/>
    </source>
</evidence>